<evidence type="ECO:0000256" key="1">
    <source>
        <dbReference type="SAM" id="Phobius"/>
    </source>
</evidence>
<evidence type="ECO:0000313" key="2">
    <source>
        <dbReference type="EMBL" id="CAF3395592.1"/>
    </source>
</evidence>
<evidence type="ECO:0000313" key="3">
    <source>
        <dbReference type="EMBL" id="CAF4404170.1"/>
    </source>
</evidence>
<keyword evidence="1" id="KW-1133">Transmembrane helix</keyword>
<feature type="transmembrane region" description="Helical" evidence="1">
    <location>
        <begin position="29"/>
        <end position="52"/>
    </location>
</feature>
<dbReference type="AlphaFoldDB" id="A0A817ZKS4"/>
<gene>
    <name evidence="2" type="ORF">FME351_LOCUS8563</name>
    <name evidence="3" type="ORF">TSG867_LOCUS13214</name>
</gene>
<keyword evidence="1" id="KW-0812">Transmembrane</keyword>
<keyword evidence="1" id="KW-0472">Membrane</keyword>
<dbReference type="Proteomes" id="UP000663869">
    <property type="component" value="Unassembled WGS sequence"/>
</dbReference>
<reference evidence="2" key="1">
    <citation type="submission" date="2021-02" db="EMBL/GenBank/DDBJ databases">
        <authorList>
            <person name="Nowell W R."/>
        </authorList>
    </citation>
    <scope>NUCLEOTIDE SEQUENCE</scope>
</reference>
<name>A0A817ZKS4_9BILA</name>
<dbReference type="EMBL" id="CAJNYU010000882">
    <property type="protein sequence ID" value="CAF3395592.1"/>
    <property type="molecule type" value="Genomic_DNA"/>
</dbReference>
<dbReference type="EMBL" id="CAJOBQ010000696">
    <property type="protein sequence ID" value="CAF4404170.1"/>
    <property type="molecule type" value="Genomic_DNA"/>
</dbReference>
<evidence type="ECO:0000313" key="4">
    <source>
        <dbReference type="Proteomes" id="UP000663869"/>
    </source>
</evidence>
<organism evidence="2 4">
    <name type="scientific">Rotaria socialis</name>
    <dbReference type="NCBI Taxonomy" id="392032"/>
    <lineage>
        <taxon>Eukaryota</taxon>
        <taxon>Metazoa</taxon>
        <taxon>Spiralia</taxon>
        <taxon>Gnathifera</taxon>
        <taxon>Rotifera</taxon>
        <taxon>Eurotatoria</taxon>
        <taxon>Bdelloidea</taxon>
        <taxon>Philodinida</taxon>
        <taxon>Philodinidae</taxon>
        <taxon>Rotaria</taxon>
    </lineage>
</organism>
<feature type="transmembrane region" description="Helical" evidence="1">
    <location>
        <begin position="73"/>
        <end position="96"/>
    </location>
</feature>
<protein>
    <submittedName>
        <fullName evidence="2">Uncharacterized protein</fullName>
    </submittedName>
</protein>
<comment type="caution">
    <text evidence="2">The sequence shown here is derived from an EMBL/GenBank/DDBJ whole genome shotgun (WGS) entry which is preliminary data.</text>
</comment>
<sequence>MTAVIITEIQPSPGCNVYNPIARRYYSCFYYPILVNILPVAITLTSSLLAYWNVRLQLPVFRRRLDRQMAAIASIRVMMVLMIFGFPYIIISQYSVDLNISASNIMEIAIVSLLSAVFTTLMHANFAIKLK</sequence>
<feature type="transmembrane region" description="Helical" evidence="1">
    <location>
        <begin position="108"/>
        <end position="128"/>
    </location>
</feature>
<accession>A0A817ZKS4</accession>
<dbReference type="Proteomes" id="UP000663862">
    <property type="component" value="Unassembled WGS sequence"/>
</dbReference>
<proteinExistence type="predicted"/>